<reference evidence="1 2" key="1">
    <citation type="submission" date="2008-11" db="EMBL/GenBank/DDBJ databases">
        <title>Draft genome sequence of Bacteroides pectinophilus (ATCC 43243).</title>
        <authorList>
            <person name="Sudarsanam P."/>
            <person name="Ley R."/>
            <person name="Guruge J."/>
            <person name="Turnbaugh P.J."/>
            <person name="Mahowald M."/>
            <person name="Liep D."/>
            <person name="Gordon J."/>
        </authorList>
    </citation>
    <scope>NUCLEOTIDE SEQUENCE [LARGE SCALE GENOMIC DNA]</scope>
    <source>
        <strain evidence="1 2">ATCC 43243</strain>
    </source>
</reference>
<organism evidence="1 2">
    <name type="scientific">[Bacteroides] pectinophilus ATCC 43243</name>
    <dbReference type="NCBI Taxonomy" id="483218"/>
    <lineage>
        <taxon>Bacteria</taxon>
        <taxon>Bacillati</taxon>
        <taxon>Bacillota</taxon>
        <taxon>Clostridia</taxon>
        <taxon>Eubacteriales</taxon>
    </lineage>
</organism>
<comment type="caution">
    <text evidence="1">The sequence shown here is derived from an EMBL/GenBank/DDBJ whole genome shotgun (WGS) entry which is preliminary data.</text>
</comment>
<keyword evidence="2" id="KW-1185">Reference proteome</keyword>
<accession>B7APC6</accession>
<dbReference type="AlphaFoldDB" id="B7APC6"/>
<evidence type="ECO:0000313" key="1">
    <source>
        <dbReference type="EMBL" id="EEC58400.1"/>
    </source>
</evidence>
<name>B7APC6_9FIRM</name>
<dbReference type="eggNOG" id="ENOG502Z9J5">
    <property type="taxonomic scope" value="Bacteria"/>
</dbReference>
<dbReference type="Proteomes" id="UP000003136">
    <property type="component" value="Unassembled WGS sequence"/>
</dbReference>
<evidence type="ECO:0000313" key="2">
    <source>
        <dbReference type="Proteomes" id="UP000003136"/>
    </source>
</evidence>
<reference evidence="1 2" key="2">
    <citation type="submission" date="2008-11" db="EMBL/GenBank/DDBJ databases">
        <authorList>
            <person name="Fulton L."/>
            <person name="Clifton S."/>
            <person name="Fulton B."/>
            <person name="Xu J."/>
            <person name="Minx P."/>
            <person name="Pepin K.H."/>
            <person name="Johnson M."/>
            <person name="Bhonagiri V."/>
            <person name="Nash W.E."/>
            <person name="Mardis E.R."/>
            <person name="Wilson R.K."/>
        </authorList>
    </citation>
    <scope>NUCLEOTIDE SEQUENCE [LARGE SCALE GENOMIC DNA]</scope>
    <source>
        <strain evidence="1 2">ATCC 43243</strain>
    </source>
</reference>
<proteinExistence type="predicted"/>
<dbReference type="STRING" id="483218.BACPEC_00531"/>
<dbReference type="EMBL" id="ABVQ01000034">
    <property type="protein sequence ID" value="EEC58400.1"/>
    <property type="molecule type" value="Genomic_DNA"/>
</dbReference>
<protein>
    <submittedName>
        <fullName evidence="1">Uncharacterized protein</fullName>
    </submittedName>
</protein>
<dbReference type="HOGENOM" id="CLU_527583_0_0_9"/>
<gene>
    <name evidence="1" type="ORF">BACPEC_00531</name>
</gene>
<sequence>MPQAPQTASVAEPNLIFGSAIPPALCACGMEDNMAQANVLQNDIVHEHRVRMLNLKKYYPFFKLTEISFENFRQGQYADLDMGYIVMAVLRFFIEENNFKEKDVTYPEYVEFIGQCIRRDFVLNVTDEECRDIADYVFDKIKNDGKPFEFGYYDPVDRKHKVSRMKLIDSSIRNNTVWYSISPDAIEFYLDTKEIKDESRISVQQLLLEKMIKSQDFGRGTQVVGRINDEVERLMLERREVERLLATDVFAGLEAYRDFTDNGMQWFDDEQRLFVKNKELIDAAIAKMESTPAHAGDGYRRAVDEIYELDDQLKMAMSRHGELLRACMDLQKLTDNVIHRNKLSRLRIHCDYRQLLEQMVRSDTTRPLEMMIGAMLRPKTSKMFDFGIIDECLTQRTQKQDIVEEDAPGTQEDIIFADEAEDERISHNYIFFMRSIIRLLEEKQEFTLSWYNAWLKDRYKEKADNILANADYYSFLVNLCQKRRYVIGGPDDTEESFLDGILKEGLAADGAAGVNGNPYVIEIEMADGEVEVGKEAVVSELILRLARTQDNGGSDGTEES</sequence>